<dbReference type="GeneID" id="19113450"/>
<evidence type="ECO:0000313" key="3">
    <source>
        <dbReference type="EMBL" id="EMC92139.1"/>
    </source>
</evidence>
<evidence type="ECO:0000313" key="4">
    <source>
        <dbReference type="Proteomes" id="UP000011761"/>
    </source>
</evidence>
<feature type="region of interest" description="Disordered" evidence="1">
    <location>
        <begin position="24"/>
        <end position="227"/>
    </location>
</feature>
<accession>M2MZP5</accession>
<gene>
    <name evidence="3" type="ORF">BAUCODRAFT_38167</name>
</gene>
<dbReference type="AlphaFoldDB" id="M2MZP5"/>
<dbReference type="PANTHER" id="PTHR22306">
    <property type="entry name" value="CHROMOSOME 7 OPEN READING FRAME 50"/>
    <property type="match status" value="1"/>
</dbReference>
<evidence type="ECO:0000259" key="2">
    <source>
        <dbReference type="Pfam" id="PF10180"/>
    </source>
</evidence>
<dbReference type="HOGENOM" id="CLU_517750_0_0_1"/>
<feature type="compositionally biased region" description="Polar residues" evidence="1">
    <location>
        <begin position="125"/>
        <end position="134"/>
    </location>
</feature>
<organism evidence="3 4">
    <name type="scientific">Baudoinia panamericana (strain UAMH 10762)</name>
    <name type="common">Angels' share fungus</name>
    <name type="synonym">Baudoinia compniacensis (strain UAMH 10762)</name>
    <dbReference type="NCBI Taxonomy" id="717646"/>
    <lineage>
        <taxon>Eukaryota</taxon>
        <taxon>Fungi</taxon>
        <taxon>Dikarya</taxon>
        <taxon>Ascomycota</taxon>
        <taxon>Pezizomycotina</taxon>
        <taxon>Dothideomycetes</taxon>
        <taxon>Dothideomycetidae</taxon>
        <taxon>Mycosphaerellales</taxon>
        <taxon>Teratosphaeriaceae</taxon>
        <taxon>Baudoinia</taxon>
    </lineage>
</organism>
<name>M2MZP5_BAUPA</name>
<reference evidence="3 4" key="1">
    <citation type="journal article" date="2012" name="PLoS Pathog.">
        <title>Diverse lifestyles and strategies of plant pathogenesis encoded in the genomes of eighteen Dothideomycetes fungi.</title>
        <authorList>
            <person name="Ohm R.A."/>
            <person name="Feau N."/>
            <person name="Henrissat B."/>
            <person name="Schoch C.L."/>
            <person name="Horwitz B.A."/>
            <person name="Barry K.W."/>
            <person name="Condon B.J."/>
            <person name="Copeland A.C."/>
            <person name="Dhillon B."/>
            <person name="Glaser F."/>
            <person name="Hesse C.N."/>
            <person name="Kosti I."/>
            <person name="LaButti K."/>
            <person name="Lindquist E.A."/>
            <person name="Lucas S."/>
            <person name="Salamov A.A."/>
            <person name="Bradshaw R.E."/>
            <person name="Ciuffetti L."/>
            <person name="Hamelin R.C."/>
            <person name="Kema G.H.J."/>
            <person name="Lawrence C."/>
            <person name="Scott J.A."/>
            <person name="Spatafora J.W."/>
            <person name="Turgeon B.G."/>
            <person name="de Wit P.J.G.M."/>
            <person name="Zhong S."/>
            <person name="Goodwin S.B."/>
            <person name="Grigoriev I.V."/>
        </authorList>
    </citation>
    <scope>NUCLEOTIDE SEQUENCE [LARGE SCALE GENOMIC DNA]</scope>
    <source>
        <strain evidence="3 4">UAMH 10762</strain>
    </source>
</reference>
<dbReference type="Proteomes" id="UP000011761">
    <property type="component" value="Unassembled WGS sequence"/>
</dbReference>
<dbReference type="OrthoDB" id="10261563at2759"/>
<feature type="compositionally biased region" description="Basic and acidic residues" evidence="1">
    <location>
        <begin position="152"/>
        <end position="163"/>
    </location>
</feature>
<feature type="compositionally biased region" description="Basic residues" evidence="1">
    <location>
        <begin position="193"/>
        <end position="202"/>
    </location>
</feature>
<feature type="compositionally biased region" description="Low complexity" evidence="1">
    <location>
        <begin position="98"/>
        <end position="111"/>
    </location>
</feature>
<dbReference type="OMA" id="NAFRECL"/>
<feature type="compositionally biased region" description="Low complexity" evidence="1">
    <location>
        <begin position="393"/>
        <end position="403"/>
    </location>
</feature>
<feature type="region of interest" description="Disordered" evidence="1">
    <location>
        <begin position="368"/>
        <end position="435"/>
    </location>
</feature>
<evidence type="ECO:0000256" key="1">
    <source>
        <dbReference type="SAM" id="MobiDB-lite"/>
    </source>
</evidence>
<feature type="domain" description="WKF" evidence="2">
    <location>
        <begin position="230"/>
        <end position="293"/>
    </location>
</feature>
<dbReference type="RefSeq" id="XP_007680344.1">
    <property type="nucleotide sequence ID" value="XM_007682154.1"/>
</dbReference>
<dbReference type="EMBL" id="KB445562">
    <property type="protein sequence ID" value="EMC92139.1"/>
    <property type="molecule type" value="Genomic_DNA"/>
</dbReference>
<proteinExistence type="predicted"/>
<dbReference type="PANTHER" id="PTHR22306:SF2">
    <property type="entry name" value="CHROMOSOME 7 OPEN READING FRAME 50"/>
    <property type="match status" value="1"/>
</dbReference>
<dbReference type="STRING" id="717646.M2MZP5"/>
<feature type="compositionally biased region" description="Basic and acidic residues" evidence="1">
    <location>
        <begin position="206"/>
        <end position="217"/>
    </location>
</feature>
<dbReference type="InterPro" id="IPR019327">
    <property type="entry name" value="WKF"/>
</dbReference>
<feature type="compositionally biased region" description="Basic and acidic residues" evidence="1">
    <location>
        <begin position="78"/>
        <end position="96"/>
    </location>
</feature>
<keyword evidence="4" id="KW-1185">Reference proteome</keyword>
<dbReference type="KEGG" id="bcom:BAUCODRAFT_38167"/>
<protein>
    <recommendedName>
        <fullName evidence="2">WKF domain-containing protein</fullName>
    </recommendedName>
</protein>
<dbReference type="Pfam" id="PF10180">
    <property type="entry name" value="WKF"/>
    <property type="match status" value="1"/>
</dbReference>
<feature type="compositionally biased region" description="Polar residues" evidence="1">
    <location>
        <begin position="36"/>
        <end position="58"/>
    </location>
</feature>
<dbReference type="eggNOG" id="KOG4829">
    <property type="taxonomic scope" value="Eukaryota"/>
</dbReference>
<feature type="compositionally biased region" description="Polar residues" evidence="1">
    <location>
        <begin position="368"/>
        <end position="392"/>
    </location>
</feature>
<sequence>MASTSTTQHVPAWKRLGLRLKYAKESAEPTPPERATLSSRDLASPPSVANNKRSNNGDFHSEPKRIRLAQKQQSHASDSGHRQDRSTPASKRDHFAPVEVASEAVGSVESAPDQATVIPEAAYANQFNVETDTGATVGERSRRKSVAFTPDTKAEDGHNDESSSARSTANEASTDEDVPNQASFPGPSAAPTRKQKKAKHPTAKLSSEESARTEDSKIQTPEPSQPEYVRYLEQYHNNKADWKFNKNKQKDLLKNLFNVHRLPTQFNKALLAYVAGLQGAAARERVLDDAEAVLKQILKRQGNAPNIDGMESRQDRRVAYEAALRRQIQISEDSGTMRNEHDQHNLHEIREEAERGRRAEAVLAEMLTSETSELSPSQVQRPSSEVTTSQPRAASVASAPATALGSNTNRRKRKARTEVSSDEESSSDSSESERD</sequence>